<keyword evidence="3" id="KW-1185">Reference proteome</keyword>
<feature type="region of interest" description="Disordered" evidence="1">
    <location>
        <begin position="1"/>
        <end position="33"/>
    </location>
</feature>
<evidence type="ECO:0000313" key="3">
    <source>
        <dbReference type="Proteomes" id="UP001501447"/>
    </source>
</evidence>
<evidence type="ECO:0000313" key="2">
    <source>
        <dbReference type="EMBL" id="GAA2628584.1"/>
    </source>
</evidence>
<feature type="compositionally biased region" description="Low complexity" evidence="1">
    <location>
        <begin position="197"/>
        <end position="210"/>
    </location>
</feature>
<proteinExistence type="predicted"/>
<feature type="compositionally biased region" description="Low complexity" evidence="1">
    <location>
        <begin position="1"/>
        <end position="19"/>
    </location>
</feature>
<gene>
    <name evidence="2" type="ORF">GCM10009863_49720</name>
</gene>
<name>A0ABP6CX43_9ACTN</name>
<dbReference type="EMBL" id="BAAARJ010000017">
    <property type="protein sequence ID" value="GAA2628584.1"/>
    <property type="molecule type" value="Genomic_DNA"/>
</dbReference>
<evidence type="ECO:0000256" key="1">
    <source>
        <dbReference type="SAM" id="MobiDB-lite"/>
    </source>
</evidence>
<organism evidence="2 3">
    <name type="scientific">Streptomyces axinellae</name>
    <dbReference type="NCBI Taxonomy" id="552788"/>
    <lineage>
        <taxon>Bacteria</taxon>
        <taxon>Bacillati</taxon>
        <taxon>Actinomycetota</taxon>
        <taxon>Actinomycetes</taxon>
        <taxon>Kitasatosporales</taxon>
        <taxon>Streptomycetaceae</taxon>
        <taxon>Streptomyces</taxon>
    </lineage>
</organism>
<sequence length="237" mass="26394">MPIPQGTTQEPEPQEQGQPADRTQQQLRKASGQLRKVLAQRENLLELRAAQPTRTALSPAETQEEQLQRLLAQRQERGRRQKLQALGDRLLKLAGTLRPGPDDQRWLQETEERFQELAGREGLRQREEELSEQPLEDLLLERERGQPLPRVQQRMQEVGDRVQRVTSELERLPGQSAPGPPESLAAAVHRWQPPGAPDRAAAATAAATPPLGEARQAAVPGPPGTAPSPRRGNRRSL</sequence>
<feature type="compositionally biased region" description="Basic and acidic residues" evidence="1">
    <location>
        <begin position="157"/>
        <end position="171"/>
    </location>
</feature>
<reference evidence="3" key="1">
    <citation type="journal article" date="2019" name="Int. J. Syst. Evol. Microbiol.">
        <title>The Global Catalogue of Microorganisms (GCM) 10K type strain sequencing project: providing services to taxonomists for standard genome sequencing and annotation.</title>
        <authorList>
            <consortium name="The Broad Institute Genomics Platform"/>
            <consortium name="The Broad Institute Genome Sequencing Center for Infectious Disease"/>
            <person name="Wu L."/>
            <person name="Ma J."/>
        </authorList>
    </citation>
    <scope>NUCLEOTIDE SEQUENCE [LARGE SCALE GENOMIC DNA]</scope>
    <source>
        <strain evidence="3">JCM 16373</strain>
    </source>
</reference>
<accession>A0ABP6CX43</accession>
<dbReference type="Proteomes" id="UP001501447">
    <property type="component" value="Unassembled WGS sequence"/>
</dbReference>
<comment type="caution">
    <text evidence="2">The sequence shown here is derived from an EMBL/GenBank/DDBJ whole genome shotgun (WGS) entry which is preliminary data.</text>
</comment>
<feature type="region of interest" description="Disordered" evidence="1">
    <location>
        <begin position="117"/>
        <end position="237"/>
    </location>
</feature>
<feature type="compositionally biased region" description="Basic and acidic residues" evidence="1">
    <location>
        <begin position="117"/>
        <end position="128"/>
    </location>
</feature>
<protein>
    <submittedName>
        <fullName evidence="2">Uncharacterized protein</fullName>
    </submittedName>
</protein>
<dbReference type="RefSeq" id="WP_344568644.1">
    <property type="nucleotide sequence ID" value="NZ_BAAARJ010000017.1"/>
</dbReference>